<feature type="transmembrane region" description="Helical" evidence="1">
    <location>
        <begin position="81"/>
        <end position="99"/>
    </location>
</feature>
<name>A0A6M1LUH6_9PROT</name>
<feature type="transmembrane region" description="Helical" evidence="1">
    <location>
        <begin position="20"/>
        <end position="40"/>
    </location>
</feature>
<evidence type="ECO:0000313" key="2">
    <source>
        <dbReference type="EMBL" id="NGM23679.1"/>
    </source>
</evidence>
<evidence type="ECO:0008006" key="4">
    <source>
        <dbReference type="Google" id="ProtNLM"/>
    </source>
</evidence>
<feature type="transmembrane region" description="Helical" evidence="1">
    <location>
        <begin position="157"/>
        <end position="180"/>
    </location>
</feature>
<feature type="transmembrane region" description="Helical" evidence="1">
    <location>
        <begin position="46"/>
        <end position="69"/>
    </location>
</feature>
<feature type="transmembrane region" description="Helical" evidence="1">
    <location>
        <begin position="133"/>
        <end position="151"/>
    </location>
</feature>
<dbReference type="InterPro" id="IPR052712">
    <property type="entry name" value="Acid_resist_chaperone_HdeD"/>
</dbReference>
<protein>
    <recommendedName>
        <fullName evidence="4">HdeD family acid-resistance protein</fullName>
    </recommendedName>
</protein>
<dbReference type="GO" id="GO:0005886">
    <property type="term" value="C:plasma membrane"/>
    <property type="evidence" value="ECO:0007669"/>
    <property type="project" value="TreeGrafter"/>
</dbReference>
<dbReference type="RefSeq" id="WP_164697590.1">
    <property type="nucleotide sequence ID" value="NZ_JAAIKB010000017.1"/>
</dbReference>
<keyword evidence="3" id="KW-1185">Reference proteome</keyword>
<reference evidence="2 3" key="1">
    <citation type="submission" date="2020-03" db="EMBL/GenBank/DDBJ databases">
        <title>Roseomonas stagni sp. nov., isolated from pond water in Japan.</title>
        <authorList>
            <person name="Furuhata K."/>
            <person name="Miyamoto H."/>
            <person name="Goto K."/>
        </authorList>
    </citation>
    <scope>NUCLEOTIDE SEQUENCE [LARGE SCALE GENOMIC DNA]</scope>
    <source>
        <strain evidence="2 3">PeD5</strain>
    </source>
</reference>
<feature type="transmembrane region" description="Helical" evidence="1">
    <location>
        <begin position="105"/>
        <end position="126"/>
    </location>
</feature>
<keyword evidence="1" id="KW-1133">Transmembrane helix</keyword>
<dbReference type="AlphaFoldDB" id="A0A6M1LUH6"/>
<dbReference type="EMBL" id="JAAIKB010000017">
    <property type="protein sequence ID" value="NGM23679.1"/>
    <property type="molecule type" value="Genomic_DNA"/>
</dbReference>
<dbReference type="PANTHER" id="PTHR34989:SF1">
    <property type="entry name" value="PROTEIN HDED"/>
    <property type="match status" value="1"/>
</dbReference>
<proteinExistence type="predicted"/>
<keyword evidence="1" id="KW-0812">Transmembrane</keyword>
<sequence>MSGSMPEGRFAVVRMLAQGWWLFLLRGVAGILFGLLALVAPGLGLAFVLGFLAAFLLVEGIATLLQAARGTPDPVGNRSRTWLWIDGIASTLAGVGVLVMPGVSAVLLVVMVGAWAAIVGAMRLVMAFRAGDVLMGLLGALAVFVGAWMVVAPGPGMLALVWLVGLQALVTGGLFLAIGWRLRRIAKDPHGPAP</sequence>
<organism evidence="2 3">
    <name type="scientific">Falsiroseomonas algicola</name>
    <dbReference type="NCBI Taxonomy" id="2716930"/>
    <lineage>
        <taxon>Bacteria</taxon>
        <taxon>Pseudomonadati</taxon>
        <taxon>Pseudomonadota</taxon>
        <taxon>Alphaproteobacteria</taxon>
        <taxon>Acetobacterales</taxon>
        <taxon>Roseomonadaceae</taxon>
        <taxon>Falsiroseomonas</taxon>
    </lineage>
</organism>
<dbReference type="InterPro" id="IPR005325">
    <property type="entry name" value="DUF308_memb"/>
</dbReference>
<evidence type="ECO:0000313" key="3">
    <source>
        <dbReference type="Proteomes" id="UP000475385"/>
    </source>
</evidence>
<gene>
    <name evidence="2" type="ORF">G3576_26940</name>
</gene>
<keyword evidence="1" id="KW-0472">Membrane</keyword>
<evidence type="ECO:0000256" key="1">
    <source>
        <dbReference type="SAM" id="Phobius"/>
    </source>
</evidence>
<dbReference type="Pfam" id="PF03729">
    <property type="entry name" value="DUF308"/>
    <property type="match status" value="1"/>
</dbReference>
<comment type="caution">
    <text evidence="2">The sequence shown here is derived from an EMBL/GenBank/DDBJ whole genome shotgun (WGS) entry which is preliminary data.</text>
</comment>
<dbReference type="PANTHER" id="PTHR34989">
    <property type="entry name" value="PROTEIN HDED"/>
    <property type="match status" value="1"/>
</dbReference>
<dbReference type="Proteomes" id="UP000475385">
    <property type="component" value="Unassembled WGS sequence"/>
</dbReference>
<accession>A0A6M1LUH6</accession>